<dbReference type="EMBL" id="PFBA01000024">
    <property type="protein sequence ID" value="PIT92361.1"/>
    <property type="molecule type" value="Genomic_DNA"/>
</dbReference>
<dbReference type="InterPro" id="IPR036188">
    <property type="entry name" value="FAD/NAD-bd_sf"/>
</dbReference>
<sequence length="315" mass="33881">MRTLAFKNPMYDLVIIGGGPAGAAAAVYAARKKITTALITETFGGQSIVSLDIQNWIGTPSISGIALAEQFENHVRAQEDIHVETGEWVSDVKKTDNGFTVKTKGDKIFETKAVLLVTGSHHRKLNIPGEKEFDGKGVAYCATCDAPLFKDKDVAVVGAGNAGLEAIVDLLPYAKSVTLIQRSDTIKGDPVTFEKLKNNEKVTVIMNAETTAILGDEFMTGAKYKDKESGEEKKLKLGGLFVEIGAVPSSDLVKDLVQLNDRGEIVVDHKTQASSLPGIWAAGDVSDVIYKQNNISAGDAIKAVLNINDYLRSRQ</sequence>
<dbReference type="InterPro" id="IPR023753">
    <property type="entry name" value="FAD/NAD-binding_dom"/>
</dbReference>
<organism evidence="4 5">
    <name type="scientific">Candidatus Harrisonbacteria bacterium CG10_big_fil_rev_8_21_14_0_10_42_17</name>
    <dbReference type="NCBI Taxonomy" id="1974584"/>
    <lineage>
        <taxon>Bacteria</taxon>
        <taxon>Candidatus Harrisoniibacteriota</taxon>
    </lineage>
</organism>
<evidence type="ECO:0000256" key="2">
    <source>
        <dbReference type="ARBA" id="ARBA00023002"/>
    </source>
</evidence>
<proteinExistence type="predicted"/>
<evidence type="ECO:0000259" key="3">
    <source>
        <dbReference type="Pfam" id="PF07992"/>
    </source>
</evidence>
<accession>A0A2M6WHU5</accession>
<name>A0A2M6WHU5_9BACT</name>
<dbReference type="Pfam" id="PF07992">
    <property type="entry name" value="Pyr_redox_2"/>
    <property type="match status" value="1"/>
</dbReference>
<keyword evidence="2" id="KW-0560">Oxidoreductase</keyword>
<dbReference type="AlphaFoldDB" id="A0A2M6WHU5"/>
<gene>
    <name evidence="4" type="ORF">COU08_02555</name>
</gene>
<reference evidence="5" key="1">
    <citation type="submission" date="2017-09" db="EMBL/GenBank/DDBJ databases">
        <title>Depth-based differentiation of microbial function through sediment-hosted aquifers and enrichment of novel symbionts in the deep terrestrial subsurface.</title>
        <authorList>
            <person name="Probst A.J."/>
            <person name="Ladd B."/>
            <person name="Jarett J.K."/>
            <person name="Geller-Mcgrath D.E."/>
            <person name="Sieber C.M.K."/>
            <person name="Emerson J.B."/>
            <person name="Anantharaman K."/>
            <person name="Thomas B.C."/>
            <person name="Malmstrom R."/>
            <person name="Stieglmeier M."/>
            <person name="Klingl A."/>
            <person name="Woyke T."/>
            <person name="Ryan C.M."/>
            <person name="Banfield J.F."/>
        </authorList>
    </citation>
    <scope>NUCLEOTIDE SEQUENCE [LARGE SCALE GENOMIC DNA]</scope>
</reference>
<comment type="caution">
    <text evidence="4">The sequence shown here is derived from an EMBL/GenBank/DDBJ whole genome shotgun (WGS) entry which is preliminary data.</text>
</comment>
<feature type="domain" description="FAD/NAD(P)-binding" evidence="3">
    <location>
        <begin position="11"/>
        <end position="291"/>
    </location>
</feature>
<dbReference type="PANTHER" id="PTHR48105">
    <property type="entry name" value="THIOREDOXIN REDUCTASE 1-RELATED-RELATED"/>
    <property type="match status" value="1"/>
</dbReference>
<dbReference type="PRINTS" id="PR00469">
    <property type="entry name" value="PNDRDTASEII"/>
</dbReference>
<evidence type="ECO:0000256" key="1">
    <source>
        <dbReference type="ARBA" id="ARBA00022630"/>
    </source>
</evidence>
<keyword evidence="1" id="KW-0285">Flavoprotein</keyword>
<dbReference type="InterPro" id="IPR050097">
    <property type="entry name" value="Ferredoxin-NADP_redctase_2"/>
</dbReference>
<evidence type="ECO:0000313" key="5">
    <source>
        <dbReference type="Proteomes" id="UP000228635"/>
    </source>
</evidence>
<dbReference type="PRINTS" id="PR00368">
    <property type="entry name" value="FADPNR"/>
</dbReference>
<dbReference type="SUPFAM" id="SSF51905">
    <property type="entry name" value="FAD/NAD(P)-binding domain"/>
    <property type="match status" value="1"/>
</dbReference>
<dbReference type="Proteomes" id="UP000228635">
    <property type="component" value="Unassembled WGS sequence"/>
</dbReference>
<dbReference type="Gene3D" id="3.50.50.60">
    <property type="entry name" value="FAD/NAD(P)-binding domain"/>
    <property type="match status" value="2"/>
</dbReference>
<evidence type="ECO:0000313" key="4">
    <source>
        <dbReference type="EMBL" id="PIT92361.1"/>
    </source>
</evidence>
<protein>
    <submittedName>
        <fullName evidence="4">Pyridine nucleotide-disulfide oxidoreductase</fullName>
    </submittedName>
</protein>
<dbReference type="GO" id="GO:0016491">
    <property type="term" value="F:oxidoreductase activity"/>
    <property type="evidence" value="ECO:0007669"/>
    <property type="project" value="UniProtKB-KW"/>
</dbReference>